<reference evidence="3" key="1">
    <citation type="journal article" date="2012" name="Science">
        <title>The Paleozoic origin of enzymatic lignin decomposition reconstructed from 31 fungal genomes.</title>
        <authorList>
            <person name="Floudas D."/>
            <person name="Binder M."/>
            <person name="Riley R."/>
            <person name="Barry K."/>
            <person name="Blanchette R.A."/>
            <person name="Henrissat B."/>
            <person name="Martinez A.T."/>
            <person name="Otillar R."/>
            <person name="Spatafora J.W."/>
            <person name="Yadav J.S."/>
            <person name="Aerts A."/>
            <person name="Benoit I."/>
            <person name="Boyd A."/>
            <person name="Carlson A."/>
            <person name="Copeland A."/>
            <person name="Coutinho P.M."/>
            <person name="de Vries R.P."/>
            <person name="Ferreira P."/>
            <person name="Findley K."/>
            <person name="Foster B."/>
            <person name="Gaskell J."/>
            <person name="Glotzer D."/>
            <person name="Gorecki P."/>
            <person name="Heitman J."/>
            <person name="Hesse C."/>
            <person name="Hori C."/>
            <person name="Igarashi K."/>
            <person name="Jurgens J.A."/>
            <person name="Kallen N."/>
            <person name="Kersten P."/>
            <person name="Kohler A."/>
            <person name="Kuees U."/>
            <person name="Kumar T.K.A."/>
            <person name="Kuo A."/>
            <person name="LaButti K."/>
            <person name="Larrondo L.F."/>
            <person name="Lindquist E."/>
            <person name="Ling A."/>
            <person name="Lombard V."/>
            <person name="Lucas S."/>
            <person name="Lundell T."/>
            <person name="Martin R."/>
            <person name="McLaughlin D.J."/>
            <person name="Morgenstern I."/>
            <person name="Morin E."/>
            <person name="Murat C."/>
            <person name="Nagy L.G."/>
            <person name="Nolan M."/>
            <person name="Ohm R.A."/>
            <person name="Patyshakuliyeva A."/>
            <person name="Rokas A."/>
            <person name="Ruiz-Duenas F.J."/>
            <person name="Sabat G."/>
            <person name="Salamov A."/>
            <person name="Samejima M."/>
            <person name="Schmutz J."/>
            <person name="Slot J.C."/>
            <person name="St John F."/>
            <person name="Stenlid J."/>
            <person name="Sun H."/>
            <person name="Sun S."/>
            <person name="Syed K."/>
            <person name="Tsang A."/>
            <person name="Wiebenga A."/>
            <person name="Young D."/>
            <person name="Pisabarro A."/>
            <person name="Eastwood D.C."/>
            <person name="Martin F."/>
            <person name="Cullen D."/>
            <person name="Grigoriev I.V."/>
            <person name="Hibbett D.S."/>
        </authorList>
    </citation>
    <scope>NUCLEOTIDE SEQUENCE [LARGE SCALE GENOMIC DNA]</scope>
    <source>
        <strain evidence="3">TFB10046</strain>
    </source>
</reference>
<name>J0WS40_AURST</name>
<feature type="region of interest" description="Disordered" evidence="1">
    <location>
        <begin position="33"/>
        <end position="60"/>
    </location>
</feature>
<dbReference type="InParanoid" id="J0WS40"/>
<evidence type="ECO:0000313" key="2">
    <source>
        <dbReference type="EMBL" id="EJD34887.1"/>
    </source>
</evidence>
<gene>
    <name evidence="2" type="ORF">AURDEDRAFT_176054</name>
</gene>
<feature type="compositionally biased region" description="Basic and acidic residues" evidence="1">
    <location>
        <begin position="35"/>
        <end position="50"/>
    </location>
</feature>
<dbReference type="KEGG" id="adl:AURDEDRAFT_176054"/>
<organism evidence="2 3">
    <name type="scientific">Auricularia subglabra (strain TFB-10046 / SS5)</name>
    <name type="common">White-rot fungus</name>
    <name type="synonym">Auricularia delicata (strain TFB10046)</name>
    <dbReference type="NCBI Taxonomy" id="717982"/>
    <lineage>
        <taxon>Eukaryota</taxon>
        <taxon>Fungi</taxon>
        <taxon>Dikarya</taxon>
        <taxon>Basidiomycota</taxon>
        <taxon>Agaricomycotina</taxon>
        <taxon>Agaricomycetes</taxon>
        <taxon>Auriculariales</taxon>
        <taxon>Auriculariaceae</taxon>
        <taxon>Auricularia</taxon>
    </lineage>
</organism>
<dbReference type="AlphaFoldDB" id="J0WS40"/>
<dbReference type="EMBL" id="JH687915">
    <property type="protein sequence ID" value="EJD34887.1"/>
    <property type="molecule type" value="Genomic_DNA"/>
</dbReference>
<protein>
    <submittedName>
        <fullName evidence="2">Uncharacterized protein</fullName>
    </submittedName>
</protein>
<sequence>MSSSQITEQEFLCLAAVGLRLFGIRGASPEMTLGDLRRPLPSGDRERHLGPPDSVASDSLEQPPMLGFVRSASNAAMQRVWDRQVKLVWYYYAEQLFLSWRGRFRLIQSIPLSIAARCVLAVIESLYLSRLALDILFYMYTW</sequence>
<keyword evidence="3" id="KW-1185">Reference proteome</keyword>
<evidence type="ECO:0000313" key="3">
    <source>
        <dbReference type="Proteomes" id="UP000006514"/>
    </source>
</evidence>
<evidence type="ECO:0000256" key="1">
    <source>
        <dbReference type="SAM" id="MobiDB-lite"/>
    </source>
</evidence>
<dbReference type="Proteomes" id="UP000006514">
    <property type="component" value="Unassembled WGS sequence"/>
</dbReference>
<proteinExistence type="predicted"/>
<accession>J0WS40</accession>